<dbReference type="InterPro" id="IPR016147">
    <property type="entry name" value="Pili_assmbl_chaperone_N"/>
</dbReference>
<organism evidence="3">
    <name type="scientific">uncultured Spirochaetota bacterium</name>
    <dbReference type="NCBI Taxonomy" id="460511"/>
    <lineage>
        <taxon>Bacteria</taxon>
        <taxon>Pseudomonadati</taxon>
        <taxon>Spirochaetota</taxon>
        <taxon>environmental samples</taxon>
    </lineage>
</organism>
<evidence type="ECO:0000259" key="2">
    <source>
        <dbReference type="Pfam" id="PF00345"/>
    </source>
</evidence>
<name>A0A652ZVY5_9SPIR</name>
<accession>A0A652ZVY5</accession>
<dbReference type="Gene3D" id="2.60.40.10">
    <property type="entry name" value="Immunoglobulins"/>
    <property type="match status" value="1"/>
</dbReference>
<dbReference type="EMBL" id="UPXP01000016">
    <property type="protein sequence ID" value="VBB39954.1"/>
    <property type="molecule type" value="Genomic_DNA"/>
</dbReference>
<keyword evidence="1" id="KW-0732">Signal</keyword>
<dbReference type="GO" id="GO:0071555">
    <property type="term" value="P:cell wall organization"/>
    <property type="evidence" value="ECO:0007669"/>
    <property type="project" value="InterPro"/>
</dbReference>
<dbReference type="InterPro" id="IPR013783">
    <property type="entry name" value="Ig-like_fold"/>
</dbReference>
<feature type="domain" description="Pili assembly chaperone N-terminal" evidence="2">
    <location>
        <begin position="34"/>
        <end position="152"/>
    </location>
</feature>
<feature type="signal peptide" evidence="1">
    <location>
        <begin position="1"/>
        <end position="28"/>
    </location>
</feature>
<reference evidence="3" key="1">
    <citation type="submission" date="2018-07" db="EMBL/GenBank/DDBJ databases">
        <authorList>
            <consortium name="Genoscope - CEA"/>
            <person name="William W."/>
        </authorList>
    </citation>
    <scope>NUCLEOTIDE SEQUENCE</scope>
    <source>
        <strain evidence="3">IK1</strain>
    </source>
</reference>
<evidence type="ECO:0000256" key="1">
    <source>
        <dbReference type="SAM" id="SignalP"/>
    </source>
</evidence>
<dbReference type="PANTHER" id="PTHR30251:SF4">
    <property type="entry name" value="SLR1668 PROTEIN"/>
    <property type="match status" value="1"/>
</dbReference>
<dbReference type="AlphaFoldDB" id="A0A652ZVY5"/>
<proteinExistence type="predicted"/>
<dbReference type="InterPro" id="IPR050643">
    <property type="entry name" value="Periplasmic_pilus_chap"/>
</dbReference>
<dbReference type="GO" id="GO:0030288">
    <property type="term" value="C:outer membrane-bounded periplasmic space"/>
    <property type="evidence" value="ECO:0007669"/>
    <property type="project" value="InterPro"/>
</dbReference>
<protein>
    <recommendedName>
        <fullName evidence="2">Pili assembly chaperone N-terminal domain-containing protein</fullName>
    </recommendedName>
</protein>
<feature type="chain" id="PRO_5025041631" description="Pili assembly chaperone N-terminal domain-containing protein" evidence="1">
    <location>
        <begin position="29"/>
        <end position="247"/>
    </location>
</feature>
<dbReference type="SUPFAM" id="SSF49354">
    <property type="entry name" value="PapD-like"/>
    <property type="match status" value="1"/>
</dbReference>
<dbReference type="PANTHER" id="PTHR30251">
    <property type="entry name" value="PILUS ASSEMBLY CHAPERONE"/>
    <property type="match status" value="1"/>
</dbReference>
<dbReference type="InterPro" id="IPR008962">
    <property type="entry name" value="PapD-like_sf"/>
</dbReference>
<evidence type="ECO:0000313" key="3">
    <source>
        <dbReference type="EMBL" id="VBB39954.1"/>
    </source>
</evidence>
<dbReference type="Pfam" id="PF00345">
    <property type="entry name" value="PapD_N"/>
    <property type="match status" value="1"/>
</dbReference>
<gene>
    <name evidence="3" type="ORF">TRIP_E230137</name>
</gene>
<sequence>MREKDSPRKLFGLCMAALLFFSGAQAWAFSFAPMSTTIGSSGAEAVMTYTVFNDSDRKIAVSIKAMNRSIDAQGGETTTPANSSFLIFPSRVVLNPMTSQTVKVQYRGPGALQSEAAYRIVAEQLPIDFAKSDGSSVSILLTYVAALYVSPRDALADVVLISAVGAEKENQRGIMITLKNKGTRHAMIANPVVRIGQGLAAREFSGETTSAINGQNILAGGERVFFMPWEAATTGSVYEGTFRAEIE</sequence>